<dbReference type="Pfam" id="PF12225">
    <property type="entry name" value="DUF5981"/>
    <property type="match status" value="1"/>
</dbReference>
<dbReference type="EMBL" id="JBHMEA010000016">
    <property type="protein sequence ID" value="MFB9231237.1"/>
    <property type="molecule type" value="Genomic_DNA"/>
</dbReference>
<dbReference type="InterPro" id="IPR022026">
    <property type="entry name" value="DUF5981"/>
</dbReference>
<gene>
    <name evidence="3" type="ORF">ACFFUT_05490</name>
</gene>
<name>A0ABV5JFE1_9RHOB</name>
<evidence type="ECO:0000256" key="1">
    <source>
        <dbReference type="SAM" id="MobiDB-lite"/>
    </source>
</evidence>
<proteinExistence type="predicted"/>
<dbReference type="RefSeq" id="WP_213888995.1">
    <property type="nucleotide sequence ID" value="NZ_JAGFNU010000005.1"/>
</dbReference>
<evidence type="ECO:0000313" key="3">
    <source>
        <dbReference type="EMBL" id="MFB9231237.1"/>
    </source>
</evidence>
<evidence type="ECO:0000313" key="4">
    <source>
        <dbReference type="Proteomes" id="UP001589683"/>
    </source>
</evidence>
<protein>
    <submittedName>
        <fullName evidence="3">Methylenetetrahydrofolate reductase C-terminal domain-containing protein</fullName>
    </submittedName>
</protein>
<reference evidence="3 4" key="1">
    <citation type="submission" date="2024-09" db="EMBL/GenBank/DDBJ databases">
        <authorList>
            <person name="Sun Q."/>
            <person name="Mori K."/>
        </authorList>
    </citation>
    <scope>NUCLEOTIDE SEQUENCE [LARGE SCALE GENOMIC DNA]</scope>
    <source>
        <strain evidence="3 4">CECT 8726</strain>
    </source>
</reference>
<accession>A0ABV5JFE1</accession>
<feature type="region of interest" description="Disordered" evidence="1">
    <location>
        <begin position="172"/>
        <end position="193"/>
    </location>
</feature>
<evidence type="ECO:0000259" key="2">
    <source>
        <dbReference type="Pfam" id="PF12225"/>
    </source>
</evidence>
<dbReference type="Proteomes" id="UP001589683">
    <property type="component" value="Unassembled WGS sequence"/>
</dbReference>
<keyword evidence="4" id="KW-1185">Reference proteome</keyword>
<comment type="caution">
    <text evidence="3">The sequence shown here is derived from an EMBL/GenBank/DDBJ whole genome shotgun (WGS) entry which is preliminary data.</text>
</comment>
<feature type="domain" description="Methylene-tetrahydrofolate reductase C-terminal-like" evidence="2">
    <location>
        <begin position="39"/>
        <end position="131"/>
    </location>
</feature>
<sequence length="193" mass="21653">MYRIRLFAVRHARSFEWIYKCVERLMVALDPLFSRIGYNRVERPVALIEKGVKTLLFDCKMCGQCVLSSTGMSCPMNCPKQLRNGPCGGVRDGGYCEVKPDMKCVWALAWNGASRMKEGRDKIREVLPPVEHTLKGSSSWLRVSREKAVQVRESRDAARATLARAFPEARLQEPAAAPLSVEPPKATLAEAEQ</sequence>
<organism evidence="3 4">
    <name type="scientific">Pseudohalocynthiibacter aestuariivivens</name>
    <dbReference type="NCBI Taxonomy" id="1591409"/>
    <lineage>
        <taxon>Bacteria</taxon>
        <taxon>Pseudomonadati</taxon>
        <taxon>Pseudomonadota</taxon>
        <taxon>Alphaproteobacteria</taxon>
        <taxon>Rhodobacterales</taxon>
        <taxon>Paracoccaceae</taxon>
        <taxon>Pseudohalocynthiibacter</taxon>
    </lineage>
</organism>